<dbReference type="PANTHER" id="PTHR43776:SF7">
    <property type="entry name" value="D,D-DIPEPTIDE TRANSPORT ATP-BINDING PROTEIN DDPF-RELATED"/>
    <property type="match status" value="1"/>
</dbReference>
<dbReference type="PROSITE" id="PS50893">
    <property type="entry name" value="ABC_TRANSPORTER_2"/>
    <property type="match status" value="1"/>
</dbReference>
<keyword evidence="7" id="KW-1185">Reference proteome</keyword>
<dbReference type="InterPro" id="IPR017871">
    <property type="entry name" value="ABC_transporter-like_CS"/>
</dbReference>
<dbReference type="EMBL" id="VFPA01000009">
    <property type="protein sequence ID" value="TQM01644.1"/>
    <property type="molecule type" value="Genomic_DNA"/>
</dbReference>
<name>A0A543CX07_9PSEU</name>
<dbReference type="PROSITE" id="PS00211">
    <property type="entry name" value="ABC_TRANSPORTER_1"/>
    <property type="match status" value="1"/>
</dbReference>
<reference evidence="6 7" key="1">
    <citation type="submission" date="2019-06" db="EMBL/GenBank/DDBJ databases">
        <title>Sequencing the genomes of 1000 actinobacteria strains.</title>
        <authorList>
            <person name="Klenk H.-P."/>
        </authorList>
    </citation>
    <scope>NUCLEOTIDE SEQUENCE [LARGE SCALE GENOMIC DNA]</scope>
    <source>
        <strain evidence="6 7">DSM 45301</strain>
    </source>
</reference>
<dbReference type="GO" id="GO:0005524">
    <property type="term" value="F:ATP binding"/>
    <property type="evidence" value="ECO:0007669"/>
    <property type="project" value="UniProtKB-KW"/>
</dbReference>
<feature type="domain" description="ABC transporter" evidence="5">
    <location>
        <begin position="10"/>
        <end position="258"/>
    </location>
</feature>
<dbReference type="Pfam" id="PF08352">
    <property type="entry name" value="oligo_HPY"/>
    <property type="match status" value="1"/>
</dbReference>
<dbReference type="AlphaFoldDB" id="A0A543CX07"/>
<dbReference type="InterPro" id="IPR013563">
    <property type="entry name" value="Oligopep_ABC_C"/>
</dbReference>
<dbReference type="OrthoDB" id="5357528at2"/>
<proteinExistence type="inferred from homology"/>
<evidence type="ECO:0000256" key="4">
    <source>
        <dbReference type="ARBA" id="ARBA00022840"/>
    </source>
</evidence>
<dbReference type="GO" id="GO:0055085">
    <property type="term" value="P:transmembrane transport"/>
    <property type="evidence" value="ECO:0007669"/>
    <property type="project" value="UniProtKB-ARBA"/>
</dbReference>
<keyword evidence="4 6" id="KW-0067">ATP-binding</keyword>
<dbReference type="CDD" id="cd03257">
    <property type="entry name" value="ABC_NikE_OppD_transporters"/>
    <property type="match status" value="1"/>
</dbReference>
<dbReference type="InterPro" id="IPR003593">
    <property type="entry name" value="AAA+_ATPase"/>
</dbReference>
<keyword evidence="2" id="KW-0813">Transport</keyword>
<dbReference type="InterPro" id="IPR003439">
    <property type="entry name" value="ABC_transporter-like_ATP-bd"/>
</dbReference>
<dbReference type="FunFam" id="3.40.50.300:FF:000016">
    <property type="entry name" value="Oligopeptide ABC transporter ATP-binding component"/>
    <property type="match status" value="1"/>
</dbReference>
<dbReference type="RefSeq" id="WP_142065263.1">
    <property type="nucleotide sequence ID" value="NZ_VFPA01000009.1"/>
</dbReference>
<sequence>MTCTTDRPLLDVVDLAVSFKVARAPGAWKRSVVRAVDGVSLRIDPGETLGLVGESGSGKSTTGRAVLQLVPLDAGSIHLEGTDLTGAAGRELLRKRAQMVFQDPFGSLNARMKVGEIIREPLEIHRIGDRASRRRRVTELLDLVGLPADSLTRYPHEFSGGQRQRIGIARALAVEPALVVCDEPVAALDVSVQAQILRLLKDLQREMGVAYLFIAHDLNVVRHVSRRTAVMYLGKIVEEGPSGTVFTTPRHPYTQALTSAIPVPDPDAPRRRRILTGEIPSPTDPPSGCRFRTRCPFAQDRCATEEPRLEPAGDGVSVACHFWREIDPSMIEEVRTTP</sequence>
<dbReference type="NCBIfam" id="TIGR01727">
    <property type="entry name" value="oligo_HPY"/>
    <property type="match status" value="1"/>
</dbReference>
<evidence type="ECO:0000313" key="6">
    <source>
        <dbReference type="EMBL" id="TQM01644.1"/>
    </source>
</evidence>
<dbReference type="GO" id="GO:0015833">
    <property type="term" value="P:peptide transport"/>
    <property type="evidence" value="ECO:0007669"/>
    <property type="project" value="InterPro"/>
</dbReference>
<accession>A0A543CX07</accession>
<evidence type="ECO:0000256" key="3">
    <source>
        <dbReference type="ARBA" id="ARBA00022741"/>
    </source>
</evidence>
<dbReference type="SMART" id="SM00382">
    <property type="entry name" value="AAA"/>
    <property type="match status" value="1"/>
</dbReference>
<protein>
    <submittedName>
        <fullName evidence="6">Oligopeptide transport system ATP-binding protein</fullName>
    </submittedName>
</protein>
<comment type="caution">
    <text evidence="6">The sequence shown here is derived from an EMBL/GenBank/DDBJ whole genome shotgun (WGS) entry which is preliminary data.</text>
</comment>
<evidence type="ECO:0000313" key="7">
    <source>
        <dbReference type="Proteomes" id="UP000315677"/>
    </source>
</evidence>
<evidence type="ECO:0000259" key="5">
    <source>
        <dbReference type="PROSITE" id="PS50893"/>
    </source>
</evidence>
<dbReference type="InterPro" id="IPR027417">
    <property type="entry name" value="P-loop_NTPase"/>
</dbReference>
<dbReference type="PANTHER" id="PTHR43776">
    <property type="entry name" value="TRANSPORT ATP-BINDING PROTEIN"/>
    <property type="match status" value="1"/>
</dbReference>
<keyword evidence="3" id="KW-0547">Nucleotide-binding</keyword>
<gene>
    <name evidence="6" type="ORF">FB558_8542</name>
</gene>
<organism evidence="6 7">
    <name type="scientific">Pseudonocardia kunmingensis</name>
    <dbReference type="NCBI Taxonomy" id="630975"/>
    <lineage>
        <taxon>Bacteria</taxon>
        <taxon>Bacillati</taxon>
        <taxon>Actinomycetota</taxon>
        <taxon>Actinomycetes</taxon>
        <taxon>Pseudonocardiales</taxon>
        <taxon>Pseudonocardiaceae</taxon>
        <taxon>Pseudonocardia</taxon>
    </lineage>
</organism>
<dbReference type="Pfam" id="PF00005">
    <property type="entry name" value="ABC_tran"/>
    <property type="match status" value="1"/>
</dbReference>
<dbReference type="SUPFAM" id="SSF52540">
    <property type="entry name" value="P-loop containing nucleoside triphosphate hydrolases"/>
    <property type="match status" value="1"/>
</dbReference>
<comment type="similarity">
    <text evidence="1">Belongs to the ABC transporter superfamily.</text>
</comment>
<dbReference type="Gene3D" id="3.40.50.300">
    <property type="entry name" value="P-loop containing nucleotide triphosphate hydrolases"/>
    <property type="match status" value="1"/>
</dbReference>
<dbReference type="InterPro" id="IPR050319">
    <property type="entry name" value="ABC_transp_ATP-bind"/>
</dbReference>
<evidence type="ECO:0000256" key="1">
    <source>
        <dbReference type="ARBA" id="ARBA00005417"/>
    </source>
</evidence>
<dbReference type="GO" id="GO:0016887">
    <property type="term" value="F:ATP hydrolysis activity"/>
    <property type="evidence" value="ECO:0007669"/>
    <property type="project" value="InterPro"/>
</dbReference>
<dbReference type="Proteomes" id="UP000315677">
    <property type="component" value="Unassembled WGS sequence"/>
</dbReference>
<evidence type="ECO:0000256" key="2">
    <source>
        <dbReference type="ARBA" id="ARBA00022448"/>
    </source>
</evidence>